<comment type="caution">
    <text evidence="1">The sequence shown here is derived from an EMBL/GenBank/DDBJ whole genome shotgun (WGS) entry which is preliminary data.</text>
</comment>
<organism evidence="1 2">
    <name type="scientific">Nocardiopsis algeriensis</name>
    <dbReference type="NCBI Taxonomy" id="1478215"/>
    <lineage>
        <taxon>Bacteria</taxon>
        <taxon>Bacillati</taxon>
        <taxon>Actinomycetota</taxon>
        <taxon>Actinomycetes</taxon>
        <taxon>Streptosporangiales</taxon>
        <taxon>Nocardiopsidaceae</taxon>
        <taxon>Nocardiopsis</taxon>
    </lineage>
</organism>
<evidence type="ECO:0000313" key="2">
    <source>
        <dbReference type="Proteomes" id="UP000536604"/>
    </source>
</evidence>
<name>A0A841IN58_9ACTN</name>
<accession>A0A841IN58</accession>
<dbReference type="AlphaFoldDB" id="A0A841IN58"/>
<proteinExistence type="predicted"/>
<evidence type="ECO:0000313" key="1">
    <source>
        <dbReference type="EMBL" id="MBB6120177.1"/>
    </source>
</evidence>
<keyword evidence="2" id="KW-1185">Reference proteome</keyword>
<gene>
    <name evidence="1" type="ORF">FHS13_002128</name>
</gene>
<dbReference type="RefSeq" id="WP_184290926.1">
    <property type="nucleotide sequence ID" value="NZ_JACHJO010000005.1"/>
</dbReference>
<dbReference type="Proteomes" id="UP000536604">
    <property type="component" value="Unassembled WGS sequence"/>
</dbReference>
<sequence length="61" mass="6876">MPEYGFRHQEQHFVEELTFTGTAAILTVPRELCPHGVDGRLSAWNRDPACRPALLPGRSRS</sequence>
<dbReference type="EMBL" id="JACHJO010000005">
    <property type="protein sequence ID" value="MBB6120177.1"/>
    <property type="molecule type" value="Genomic_DNA"/>
</dbReference>
<protein>
    <submittedName>
        <fullName evidence="1">Uncharacterized protein</fullName>
    </submittedName>
</protein>
<reference evidence="1 2" key="1">
    <citation type="submission" date="2020-08" db="EMBL/GenBank/DDBJ databases">
        <title>Genomic Encyclopedia of Type Strains, Phase III (KMG-III): the genomes of soil and plant-associated and newly described type strains.</title>
        <authorList>
            <person name="Whitman W."/>
        </authorList>
    </citation>
    <scope>NUCLEOTIDE SEQUENCE [LARGE SCALE GENOMIC DNA]</scope>
    <source>
        <strain evidence="1 2">CECT 8712</strain>
    </source>
</reference>